<sequence>MSSLVADLGEKPEPLCQIITPIGMLGYGLNTADIERGIEISQETDAPTAIILDSGSTDSGPSKLALGSMTCPRSSYERDLKQLLHAVQTHHVPLLISSAGGDGSDAHVKEFLDIIGEILASPEQGSESRSLKVIAIYSQASPELLTQRLEAGKVTGCGPSVPTLTVETIKETPTIVGQIGPEPFVQAMAAHPDFDVVISGRAYDPSPYVAFCAFHAFGQSYGSFLTLDPTVLGGFTHMGKTMECGGLCATPKSAASMATTFRDGSFEIRALSDDSRCTPQSVAAHALYEHSRPDVLYGPGGGLDLTSATYEQLADGVTVRSRGAIFKSSREDGRPYTIKFEGARMVGYRTIFMGSFCDPILIGQLPKLLKAVKAYVAQKHARLQDTCSLDFHIYGFDEKAQQQGTQGEVFIVGEALAATQELATSMASTARVGCVHGPYKGQKATGGNFGMGIGGQGEIETGPCAEFTLYHIVDLEDGEEEATSLEQKSNGSEDNNAKGKKGFITWETRLIGNGPRIDHTQPRQLKSTKENINGTTQQAAVPPALPPPVSLDAPCTLADIAQVVRSKTAGPFEITLDVIFDNVSIYEQVKQLNILTPQRIAELYDIAVEDIVWCGFFDGALAFKATLPRRRNGQAKSAGGYMENDVHGSQKHLPLLTLHIDPQASKEASES</sequence>
<protein>
    <submittedName>
        <fullName evidence="4">Uncharacterized protein</fullName>
    </submittedName>
</protein>
<proteinExistence type="predicted"/>
<dbReference type="InterPro" id="IPR010839">
    <property type="entry name" value="AtuA_N"/>
</dbReference>
<feature type="domain" description="Acyclic terpene utilisation N-terminal" evidence="2">
    <location>
        <begin position="78"/>
        <end position="430"/>
    </location>
</feature>
<feature type="domain" description="DUF4387" evidence="3">
    <location>
        <begin position="557"/>
        <end position="658"/>
    </location>
</feature>
<evidence type="ECO:0000256" key="1">
    <source>
        <dbReference type="SAM" id="MobiDB-lite"/>
    </source>
</evidence>
<dbReference type="GeneID" id="55998445"/>
<dbReference type="Pfam" id="PF14330">
    <property type="entry name" value="DUF4387"/>
    <property type="match status" value="1"/>
</dbReference>
<dbReference type="Pfam" id="PF07287">
    <property type="entry name" value="AtuA"/>
    <property type="match status" value="1"/>
</dbReference>
<accession>A0A7H8RE52</accession>
<dbReference type="KEGG" id="trg:TRUGW13939_10966"/>
<dbReference type="InterPro" id="IPR025496">
    <property type="entry name" value="DUF4387"/>
</dbReference>
<dbReference type="EMBL" id="CP055903">
    <property type="protein sequence ID" value="QKX63795.1"/>
    <property type="molecule type" value="Genomic_DNA"/>
</dbReference>
<reference evidence="5" key="1">
    <citation type="submission" date="2020-06" db="EMBL/GenBank/DDBJ databases">
        <title>A chromosome-scale genome assembly of Talaromyces rugulosus W13939.</title>
        <authorList>
            <person name="Wang B."/>
            <person name="Guo L."/>
            <person name="Ye K."/>
            <person name="Wang L."/>
        </authorList>
    </citation>
    <scope>NUCLEOTIDE SEQUENCE [LARGE SCALE GENOMIC DNA]</scope>
    <source>
        <strain evidence="5">W13939</strain>
    </source>
</reference>
<dbReference type="Proteomes" id="UP000509510">
    <property type="component" value="Chromosome VI"/>
</dbReference>
<dbReference type="RefSeq" id="XP_035349969.1">
    <property type="nucleotide sequence ID" value="XM_035494076.1"/>
</dbReference>
<evidence type="ECO:0000259" key="3">
    <source>
        <dbReference type="Pfam" id="PF14330"/>
    </source>
</evidence>
<feature type="region of interest" description="Disordered" evidence="1">
    <location>
        <begin position="480"/>
        <end position="499"/>
    </location>
</feature>
<evidence type="ECO:0000259" key="2">
    <source>
        <dbReference type="Pfam" id="PF07287"/>
    </source>
</evidence>
<evidence type="ECO:0000313" key="4">
    <source>
        <dbReference type="EMBL" id="QKX63795.1"/>
    </source>
</evidence>
<name>A0A7H8RE52_TALRU</name>
<feature type="compositionally biased region" description="Polar residues" evidence="1">
    <location>
        <begin position="484"/>
        <end position="494"/>
    </location>
</feature>
<organism evidence="4 5">
    <name type="scientific">Talaromyces rugulosus</name>
    <name type="common">Penicillium rugulosum</name>
    <dbReference type="NCBI Taxonomy" id="121627"/>
    <lineage>
        <taxon>Eukaryota</taxon>
        <taxon>Fungi</taxon>
        <taxon>Dikarya</taxon>
        <taxon>Ascomycota</taxon>
        <taxon>Pezizomycotina</taxon>
        <taxon>Eurotiomycetes</taxon>
        <taxon>Eurotiomycetidae</taxon>
        <taxon>Eurotiales</taxon>
        <taxon>Trichocomaceae</taxon>
        <taxon>Talaromyces</taxon>
        <taxon>Talaromyces sect. Islandici</taxon>
    </lineage>
</organism>
<dbReference type="AlphaFoldDB" id="A0A7H8RE52"/>
<gene>
    <name evidence="4" type="ORF">TRUGW13939_10966</name>
</gene>
<keyword evidence="5" id="KW-1185">Reference proteome</keyword>
<evidence type="ECO:0000313" key="5">
    <source>
        <dbReference type="Proteomes" id="UP000509510"/>
    </source>
</evidence>
<dbReference type="OrthoDB" id="5863171at2759"/>